<name>A0ACD4NW44_9HYPH</name>
<evidence type="ECO:0000313" key="2">
    <source>
        <dbReference type="Proteomes" id="UP001163223"/>
    </source>
</evidence>
<organism evidence="1 2">
    <name type="scientific">Antarcticirhabdus aurantiaca</name>
    <dbReference type="NCBI Taxonomy" id="2606717"/>
    <lineage>
        <taxon>Bacteria</taxon>
        <taxon>Pseudomonadati</taxon>
        <taxon>Pseudomonadota</taxon>
        <taxon>Alphaproteobacteria</taxon>
        <taxon>Hyphomicrobiales</taxon>
        <taxon>Aurantimonadaceae</taxon>
        <taxon>Antarcticirhabdus</taxon>
    </lineage>
</organism>
<dbReference type="Proteomes" id="UP001163223">
    <property type="component" value="Chromosome"/>
</dbReference>
<dbReference type="EMBL" id="CP113520">
    <property type="protein sequence ID" value="WAJ31285.1"/>
    <property type="molecule type" value="Genomic_DNA"/>
</dbReference>
<sequence>MIDGVEYSYNRRLPDGHSLARVDDLAVTEIFTHGQMASLIADARIKIDEGFFTRAKAELRLTYGRRTFAELTEAQARKVRFKEDWCRRFIAAESQDRRVRRSDAKIELAIADIAADMMRDRRKSAEWRKARGGKALTAEMRDPTPTQLRRWLKRYERSGYERDSLIDQYFGPGSRLTLDADTYAMHHDYAVRYASNTRPTKAALFLLLQGAIDDEDAARAAAGRPPMRRLKRKAFERMIDALDPFFVCAGREGREAALRKWGMHTTGLDVESPFERIELDEWRVSLMKILVDAGLWEKLSKEQKAMVERSRVWLSAAIDARTRMIVAMRLLDTAPCVESALATIETAMVDKSRLSRHLGTSPTYIHAKPRSVAMDNGTNLTSDAVLERLSTLGIAAVYPPAGLAEMRGRIERIFLTLRTRILSHFPGQTFANVVDRGDYDAEGNACLDIDELNAVFLKGVLDLYHNHPHEGLTGETPWNCMRRLSRERGLPPPPHRDVLRHVMGVACERRIGVHGVSFSGIRYQSEALQRYRREIRQRPAEVRVDPLDLWAVSVKTKTGWITVPARFRGLEGVSIWQWAEAVRDLRQRHADSAALSRGTVLAAVTHLSDVAQEAVRRAEIRSPVLTAKYFEKLEADVFRSLTFADDGEFGDDLVLPSPLVEAGPILDLTPERIATNDEPADGLDESVFDDASFGSPEDWSSN</sequence>
<gene>
    <name evidence="1" type="ORF">OXU80_14225</name>
</gene>
<evidence type="ECO:0000313" key="1">
    <source>
        <dbReference type="EMBL" id="WAJ31285.1"/>
    </source>
</evidence>
<keyword evidence="2" id="KW-1185">Reference proteome</keyword>
<protein>
    <submittedName>
        <fullName evidence="1">Transposase family protein</fullName>
    </submittedName>
</protein>
<reference evidence="1" key="1">
    <citation type="submission" date="2022-11" db="EMBL/GenBank/DDBJ databases">
        <title>beta-Carotene-producing bacterium, Jeongeuplla avenae sp. nov., alleviates the salt stress of Arabidopsis seedlings.</title>
        <authorList>
            <person name="Jiang L."/>
            <person name="Lee J."/>
        </authorList>
    </citation>
    <scope>NUCLEOTIDE SEQUENCE</scope>
    <source>
        <strain evidence="1">DY_R2A_6</strain>
    </source>
</reference>
<proteinExistence type="predicted"/>
<accession>A0ACD4NW44</accession>